<dbReference type="GO" id="GO:0004386">
    <property type="term" value="F:helicase activity"/>
    <property type="evidence" value="ECO:0007669"/>
    <property type="project" value="UniProtKB-KW"/>
</dbReference>
<dbReference type="InterPro" id="IPR027417">
    <property type="entry name" value="P-loop_NTPase"/>
</dbReference>
<dbReference type="Proteomes" id="UP000199150">
    <property type="component" value="Unassembled WGS sequence"/>
</dbReference>
<dbReference type="SMART" id="SM00490">
    <property type="entry name" value="HELICc"/>
    <property type="match status" value="1"/>
</dbReference>
<gene>
    <name evidence="2" type="ORF">SAMN02927928_2816</name>
</gene>
<accession>A0A1G4SPW1</accession>
<keyword evidence="2" id="KW-0378">Hydrolase</keyword>
<dbReference type="AlphaFoldDB" id="A0A1G4SPW1"/>
<dbReference type="PROSITE" id="PS51194">
    <property type="entry name" value="HELICASE_CTER"/>
    <property type="match status" value="1"/>
</dbReference>
<dbReference type="CDD" id="cd18785">
    <property type="entry name" value="SF2_C"/>
    <property type="match status" value="1"/>
</dbReference>
<dbReference type="Pfam" id="PF00271">
    <property type="entry name" value="Helicase_C"/>
    <property type="match status" value="1"/>
</dbReference>
<keyword evidence="2" id="KW-0067">ATP-binding</keyword>
<dbReference type="InterPro" id="IPR001650">
    <property type="entry name" value="Helicase_C-like"/>
</dbReference>
<proteinExistence type="predicted"/>
<dbReference type="Gene3D" id="3.40.50.300">
    <property type="entry name" value="P-loop containing nucleotide triphosphate hydrolases"/>
    <property type="match status" value="2"/>
</dbReference>
<evidence type="ECO:0000313" key="2">
    <source>
        <dbReference type="EMBL" id="SCW71242.1"/>
    </source>
</evidence>
<protein>
    <submittedName>
        <fullName evidence="2">Helicase conserved C-terminal domain-containing protein</fullName>
    </submittedName>
</protein>
<keyword evidence="3" id="KW-1185">Reference proteome</keyword>
<organism evidence="2 3">
    <name type="scientific">Asticcacaulis taihuensis</name>
    <dbReference type="NCBI Taxonomy" id="260084"/>
    <lineage>
        <taxon>Bacteria</taxon>
        <taxon>Pseudomonadati</taxon>
        <taxon>Pseudomonadota</taxon>
        <taxon>Alphaproteobacteria</taxon>
        <taxon>Caulobacterales</taxon>
        <taxon>Caulobacteraceae</taxon>
        <taxon>Asticcacaulis</taxon>
    </lineage>
</organism>
<dbReference type="SUPFAM" id="SSF52540">
    <property type="entry name" value="P-loop containing nucleoside triphosphate hydrolases"/>
    <property type="match status" value="1"/>
</dbReference>
<evidence type="ECO:0000259" key="1">
    <source>
        <dbReference type="PROSITE" id="PS51194"/>
    </source>
</evidence>
<feature type="domain" description="Helicase C-terminal" evidence="1">
    <location>
        <begin position="860"/>
        <end position="1005"/>
    </location>
</feature>
<dbReference type="EMBL" id="FMTS01000005">
    <property type="protein sequence ID" value="SCW71242.1"/>
    <property type="molecule type" value="Genomic_DNA"/>
</dbReference>
<dbReference type="STRING" id="260084.SAMN02927928_2816"/>
<name>A0A1G4SPW1_9CAUL</name>
<evidence type="ECO:0000313" key="3">
    <source>
        <dbReference type="Proteomes" id="UP000199150"/>
    </source>
</evidence>
<keyword evidence="2" id="KW-0547">Nucleotide-binding</keyword>
<reference evidence="3" key="1">
    <citation type="submission" date="2016-10" db="EMBL/GenBank/DDBJ databases">
        <authorList>
            <person name="Varghese N."/>
            <person name="Submissions S."/>
        </authorList>
    </citation>
    <scope>NUCLEOTIDE SEQUENCE [LARGE SCALE GENOMIC DNA]</scope>
    <source>
        <strain evidence="3">CGMCC 1.3431</strain>
    </source>
</reference>
<keyword evidence="2" id="KW-0347">Helicase</keyword>
<dbReference type="RefSeq" id="WP_170828334.1">
    <property type="nucleotide sequence ID" value="NZ_CBCRYE010000003.1"/>
</dbReference>
<sequence length="1139" mass="126845">MSEPVEEEAPGIFASKTSFRSMLAQTLRRQVFGPTEEDGDAELKELLTVSPLQLYATGVLFPQRMVQEFLESSEELQPGEISEGVSGDLLDIGINEIKGNTGRLSEDEDHSTEREPLNMANEFSPSACGISFRVAELRSLKISITFGTYSATTIKDEHPRAGKLNADGSAIPETREIPAYQRRHHSIEIAVNLMGKSGALEPLEIDSSNGGLKLYLTVRRRSDNTAVISAMVVNCRTSPAGAACTNDMAYFQVALAVVEEIGAAIFLPIDRDAGDVDDDELRSLELLYRHRRAFALGHGVAGDWNVDETMSLNGRTNMVRTAAVPSYELKPILPREKGFEHEDLQLSMSFFFDANGHSRAEEEIITALNRLATDYENWIKITISSASKLEPHFQTAAEKNINKCKICLSRIKAGIDVLKTNASAMLAFRLMNKAMLIQQFHSSSITFREVGTPYPDIPKDYKNLPRERKWRPFQLAFILMNIASMSSYTEPERGLVDLIWFPTGGGKTEAYLGLAAFTICIERMRGAIPGVTVLMRYTLRLLTAQQFQRASALVLALELLRRNEELGANLGDVEISIGLWVGQGLSPNKRTDATAALTRLQNDRHAQNPFQVLQCPWCGVDFRSKPSGYQSFRSLNSNERTVRFICPDDACAFGKESGGLPILVIDDDLYDNPPTILIGTVDKFAQIAWDDRVGRLFGIGNGAPPPALVIQDELHLISGPLGTIVGLYETAIDRLCQRDGHIHKIVASTATIRRAEEQCRNLYARESFEFPPQAIRAGESYFAREDNESSGRLYVGFMGTAVKSHQTALVRACSPLLQAVCVPTGDDERKNSIVDPYGTMVWYFNSLRELGHAATLCMGDIPEFLKGLRHRLRIPFDQSRYLREIPELTSRLNAEEIPGILQQLAIPWRMRAQGNPVDILLATNMIAVGMDVPRLGLIVMSGQPKSTSEYIQATSRVGRSHPGLVLTVYTQTKSRDRSHYERFMAYHQSLYRHVEPTSVTPFSPQSRDRGMRGVLIALARQLAGVAHPNQLRDRQQEVENEVAAILDRVSSIDEGEAIETDDELSDWLEDWRRYSPPEYGRMAGKVEESTLAYPFGGYQDPAFQREAWPVMTSMRNVDGTSEARVLNIYSMAGMPQGEQ</sequence>